<accession>A0A562YI60</accession>
<name>A0A562YI60_9FLAO</name>
<dbReference type="RefSeq" id="WP_133354256.1">
    <property type="nucleotide sequence ID" value="NZ_SMZJ02000001.1"/>
</dbReference>
<keyword evidence="3" id="KW-1185">Reference proteome</keyword>
<comment type="caution">
    <text evidence="2">The sequence shown here is derived from an EMBL/GenBank/DDBJ whole genome shotgun (WGS) entry which is preliminary data.</text>
</comment>
<feature type="chain" id="PRO_5022700247" evidence="1">
    <location>
        <begin position="26"/>
        <end position="266"/>
    </location>
</feature>
<evidence type="ECO:0000256" key="1">
    <source>
        <dbReference type="SAM" id="SignalP"/>
    </source>
</evidence>
<dbReference type="Proteomes" id="UP000295814">
    <property type="component" value="Unassembled WGS sequence"/>
</dbReference>
<reference evidence="2 3" key="2">
    <citation type="submission" date="2019-07" db="EMBL/GenBank/DDBJ databases">
        <title>Seonamhaeicola sp. W255 draft genome.</title>
        <authorList>
            <person name="Zhang X.-Y."/>
            <person name="Zhang R."/>
            <person name="Zhong Y.-L."/>
            <person name="Du Z.-J."/>
        </authorList>
    </citation>
    <scope>NUCLEOTIDE SEQUENCE [LARGE SCALE GENOMIC DNA]</scope>
    <source>
        <strain evidence="2 3">W255</strain>
    </source>
</reference>
<gene>
    <name evidence="2" type="ORF">E1J38_002420</name>
</gene>
<feature type="signal peptide" evidence="1">
    <location>
        <begin position="1"/>
        <end position="25"/>
    </location>
</feature>
<sequence length="266" mass="31322">MKTTNQFFSILLVFLLVFSTSTILAQDEAPKEPKYLTATTMYWNKNYEGTPEEWRATEKEYLEKVTSKNEHIMWSGYFTHLFTENSNEVIYVQNYPSWEAIEKAAARNAELEKEAWPDEEEREAFLDKMNSAYSYYHSDEIHVILPGAKHMESPMEKDMILYLRVNKMAFPEDGSMDEIKGFMKKVREEVISKNEFMKGYYPSMHAWGSDKRDMTEAVLLDSMADLDKMFDRHMELMKEAFTEEEGKAFGKYFKSHGDYLYTAIKL</sequence>
<keyword evidence="1" id="KW-0732">Signal</keyword>
<dbReference type="AlphaFoldDB" id="A0A562YI60"/>
<organism evidence="2 3">
    <name type="scientific">Seonamhaeicola sediminis</name>
    <dbReference type="NCBI Taxonomy" id="2528206"/>
    <lineage>
        <taxon>Bacteria</taxon>
        <taxon>Pseudomonadati</taxon>
        <taxon>Bacteroidota</taxon>
        <taxon>Flavobacteriia</taxon>
        <taxon>Flavobacteriales</taxon>
        <taxon>Flavobacteriaceae</taxon>
    </lineage>
</organism>
<dbReference type="EMBL" id="SMZJ02000001">
    <property type="protein sequence ID" value="TWO34733.1"/>
    <property type="molecule type" value="Genomic_DNA"/>
</dbReference>
<evidence type="ECO:0000313" key="3">
    <source>
        <dbReference type="Proteomes" id="UP000295814"/>
    </source>
</evidence>
<protein>
    <submittedName>
        <fullName evidence="2">Uncharacterized protein</fullName>
    </submittedName>
</protein>
<proteinExistence type="predicted"/>
<reference evidence="2 3" key="1">
    <citation type="submission" date="2019-03" db="EMBL/GenBank/DDBJ databases">
        <authorList>
            <person name="Zhong Y.L."/>
        </authorList>
    </citation>
    <scope>NUCLEOTIDE SEQUENCE [LARGE SCALE GENOMIC DNA]</scope>
    <source>
        <strain evidence="2 3">W255</strain>
    </source>
</reference>
<dbReference type="OrthoDB" id="1445639at2"/>
<evidence type="ECO:0000313" key="2">
    <source>
        <dbReference type="EMBL" id="TWO34733.1"/>
    </source>
</evidence>